<evidence type="ECO:0000256" key="1">
    <source>
        <dbReference type="SAM" id="Phobius"/>
    </source>
</evidence>
<keyword evidence="1" id="KW-0472">Membrane</keyword>
<dbReference type="GeneID" id="35120951"/>
<feature type="transmembrane region" description="Helical" evidence="1">
    <location>
        <begin position="69"/>
        <end position="86"/>
    </location>
</feature>
<reference evidence="2 3" key="1">
    <citation type="submission" date="2016-10" db="EMBL/GenBank/DDBJ databases">
        <title>Comparative genomics between deep and shallow subseafloor isolates.</title>
        <authorList>
            <person name="Ishii S."/>
            <person name="Miller J.R."/>
            <person name="Sutton G."/>
            <person name="Suzuki S."/>
            <person name="Methe B."/>
            <person name="Inagaki F."/>
            <person name="Imachi H."/>
        </authorList>
    </citation>
    <scope>NUCLEOTIDE SEQUENCE [LARGE SCALE GENOMIC DNA]</scope>
    <source>
        <strain evidence="2 3">MO-MB1</strain>
    </source>
</reference>
<evidence type="ECO:0000313" key="3">
    <source>
        <dbReference type="Proteomes" id="UP000232806"/>
    </source>
</evidence>
<dbReference type="AlphaFoldDB" id="A0A2H4VBH7"/>
<keyword evidence="1" id="KW-0812">Transmembrane</keyword>
<dbReference type="Proteomes" id="UP000232806">
    <property type="component" value="Chromosome"/>
</dbReference>
<feature type="transmembrane region" description="Helical" evidence="1">
    <location>
        <begin position="92"/>
        <end position="113"/>
    </location>
</feature>
<evidence type="ECO:0000313" key="2">
    <source>
        <dbReference type="EMBL" id="AUB55454.1"/>
    </source>
</evidence>
<dbReference type="RefSeq" id="WP_100905434.1">
    <property type="nucleotide sequence ID" value="NZ_CP017766.1"/>
</dbReference>
<organism evidence="2 3">
    <name type="scientific">Methanobacterium subterraneum</name>
    <dbReference type="NCBI Taxonomy" id="59277"/>
    <lineage>
        <taxon>Archaea</taxon>
        <taxon>Methanobacteriati</taxon>
        <taxon>Methanobacteriota</taxon>
        <taxon>Methanomada group</taxon>
        <taxon>Methanobacteria</taxon>
        <taxon>Methanobacteriales</taxon>
        <taxon>Methanobacteriaceae</taxon>
        <taxon>Methanobacterium</taxon>
    </lineage>
</organism>
<proteinExistence type="predicted"/>
<sequence>MYFYLISTSGFFPFVSGRLTNVWIIYISQLSISPVLGSTMNMVLALALLNIYSNPNGDKKLFKNVMKGFSLLFLIQNIIFALYFLFNPHNCANTLITPLIFLVFEFMLMALILKSELKACT</sequence>
<name>A0A2H4VBH7_9EURY</name>
<dbReference type="OrthoDB" id="381417at2157"/>
<gene>
    <name evidence="2" type="ORF">BK007_05100</name>
</gene>
<accession>A0A2H4VBH7</accession>
<keyword evidence="1" id="KW-1133">Transmembrane helix</keyword>
<protein>
    <submittedName>
        <fullName evidence="2">Uncharacterized protein</fullName>
    </submittedName>
</protein>
<feature type="transmembrane region" description="Helical" evidence="1">
    <location>
        <begin position="23"/>
        <end position="49"/>
    </location>
</feature>
<dbReference type="EMBL" id="CP017766">
    <property type="protein sequence ID" value="AUB55454.1"/>
    <property type="molecule type" value="Genomic_DNA"/>
</dbReference>